<reference evidence="4 6" key="1">
    <citation type="journal article" date="2015" name="Genome Announc.">
        <title>Complete Genome Sequence of Corynebacterium kutscheri DSM 20755, a Corynebacterial Type Strain with Remarkably Low G+C Content of Chromosomal DNA.</title>
        <authorList>
            <person name="Ruckert C."/>
            <person name="Albersmeier A."/>
            <person name="Winkler A."/>
            <person name="Tauch A."/>
        </authorList>
    </citation>
    <scope>NUCLEOTIDE SEQUENCE [LARGE SCALE GENOMIC DNA]</scope>
    <source>
        <strain evidence="4 6">DSM 20755</strain>
    </source>
</reference>
<dbReference type="EMBL" id="CP011312">
    <property type="protein sequence ID" value="AKE41320.1"/>
    <property type="molecule type" value="Genomic_DNA"/>
</dbReference>
<dbReference type="InterPro" id="IPR000045">
    <property type="entry name" value="Prepilin_IV_endopep_pep"/>
</dbReference>
<dbReference type="InterPro" id="IPR050882">
    <property type="entry name" value="Prepilin_peptidase/N-MTase"/>
</dbReference>
<keyword evidence="2" id="KW-1133">Transmembrane helix</keyword>
<dbReference type="Pfam" id="PF01478">
    <property type="entry name" value="Peptidase_A24"/>
    <property type="match status" value="1"/>
</dbReference>
<evidence type="ECO:0000313" key="7">
    <source>
        <dbReference type="Proteomes" id="UP000271380"/>
    </source>
</evidence>
<evidence type="ECO:0000256" key="2">
    <source>
        <dbReference type="SAM" id="Phobius"/>
    </source>
</evidence>
<gene>
    <name evidence="5" type="ORF">NCTC949_01711</name>
    <name evidence="4" type="ORF">UL82_05725</name>
</gene>
<dbReference type="PANTHER" id="PTHR30487:SF0">
    <property type="entry name" value="PREPILIN LEADER PEPTIDASE_N-METHYLTRANSFERASE-RELATED"/>
    <property type="match status" value="1"/>
</dbReference>
<evidence type="ECO:0000259" key="3">
    <source>
        <dbReference type="Pfam" id="PF01478"/>
    </source>
</evidence>
<feature type="transmembrane region" description="Helical" evidence="2">
    <location>
        <begin position="120"/>
        <end position="140"/>
    </location>
</feature>
<dbReference type="GO" id="GO:0005886">
    <property type="term" value="C:plasma membrane"/>
    <property type="evidence" value="ECO:0007669"/>
    <property type="project" value="TreeGrafter"/>
</dbReference>
<feature type="transmembrane region" description="Helical" evidence="2">
    <location>
        <begin position="54"/>
        <end position="74"/>
    </location>
</feature>
<evidence type="ECO:0000256" key="1">
    <source>
        <dbReference type="ARBA" id="ARBA00005801"/>
    </source>
</evidence>
<reference evidence="5 7" key="2">
    <citation type="submission" date="2018-12" db="EMBL/GenBank/DDBJ databases">
        <authorList>
            <consortium name="Pathogen Informatics"/>
        </authorList>
    </citation>
    <scope>NUCLEOTIDE SEQUENCE [LARGE SCALE GENOMIC DNA]</scope>
    <source>
        <strain evidence="5 7">NCTC949</strain>
    </source>
</reference>
<dbReference type="PANTHER" id="PTHR30487">
    <property type="entry name" value="TYPE 4 PREPILIN-LIKE PROTEINS LEADER PEPTIDE-PROCESSING ENZYME"/>
    <property type="match status" value="1"/>
</dbReference>
<dbReference type="GO" id="GO:0008168">
    <property type="term" value="F:methyltransferase activity"/>
    <property type="evidence" value="ECO:0007669"/>
    <property type="project" value="UniProtKB-KW"/>
</dbReference>
<dbReference type="EC" id="2.1.1.-" evidence="4"/>
<dbReference type="Gene3D" id="1.20.120.1220">
    <property type="match status" value="1"/>
</dbReference>
<dbReference type="KEGG" id="cku:UL82_05725"/>
<dbReference type="EMBL" id="LR134377">
    <property type="protein sequence ID" value="VEH08596.1"/>
    <property type="molecule type" value="Genomic_DNA"/>
</dbReference>
<dbReference type="GO" id="GO:0006465">
    <property type="term" value="P:signal peptide processing"/>
    <property type="evidence" value="ECO:0007669"/>
    <property type="project" value="TreeGrafter"/>
</dbReference>
<evidence type="ECO:0000313" key="5">
    <source>
        <dbReference type="EMBL" id="VEH08596.1"/>
    </source>
</evidence>
<proteinExistence type="inferred from homology"/>
<dbReference type="GO" id="GO:0004190">
    <property type="term" value="F:aspartic-type endopeptidase activity"/>
    <property type="evidence" value="ECO:0007669"/>
    <property type="project" value="InterPro"/>
</dbReference>
<name>A0A0F6R0I4_9CORY</name>
<dbReference type="OrthoDB" id="4428077at2"/>
<organism evidence="4 6">
    <name type="scientific">Corynebacterium kutscheri</name>
    <dbReference type="NCBI Taxonomy" id="35755"/>
    <lineage>
        <taxon>Bacteria</taxon>
        <taxon>Bacillati</taxon>
        <taxon>Actinomycetota</taxon>
        <taxon>Actinomycetes</taxon>
        <taxon>Mycobacteriales</taxon>
        <taxon>Corynebacteriaceae</taxon>
        <taxon>Corynebacterium</taxon>
    </lineage>
</organism>
<feature type="transmembrane region" description="Helical" evidence="2">
    <location>
        <begin position="29"/>
        <end position="47"/>
    </location>
</feature>
<keyword evidence="4" id="KW-0489">Methyltransferase</keyword>
<dbReference type="HOGENOM" id="CLU_057101_11_1_11"/>
<dbReference type="Proteomes" id="UP000271380">
    <property type="component" value="Chromosome"/>
</dbReference>
<comment type="similarity">
    <text evidence="1">Belongs to the peptidase A24 family.</text>
</comment>
<dbReference type="Proteomes" id="UP000033457">
    <property type="component" value="Chromosome"/>
</dbReference>
<evidence type="ECO:0000313" key="4">
    <source>
        <dbReference type="EMBL" id="AKE41320.1"/>
    </source>
</evidence>
<feature type="domain" description="Prepilin type IV endopeptidase peptidase" evidence="3">
    <location>
        <begin position="10"/>
        <end position="108"/>
    </location>
</feature>
<keyword evidence="6" id="KW-1185">Reference proteome</keyword>
<evidence type="ECO:0000313" key="6">
    <source>
        <dbReference type="Proteomes" id="UP000033457"/>
    </source>
</evidence>
<dbReference type="STRING" id="35755.UL82_05725"/>
<accession>A0A0F6R0I4</accession>
<keyword evidence="2" id="KW-0472">Membrane</keyword>
<keyword evidence="2" id="KW-0812">Transmembrane</keyword>
<sequence>MAMKILVGIAIILWATSLCVYDFRYRRLPNFLTLPAIIGTTTLALLVDQPQALFGGLLWLGIYFFLALMNLNIGGGDIKLALSLGILVGMVDLMAVFVAIFIASLLAIIELAFYRRQTQYSCAHGPHMIIGALTASLIFIA</sequence>
<feature type="transmembrane region" description="Helical" evidence="2">
    <location>
        <begin position="80"/>
        <end position="108"/>
    </location>
</feature>
<dbReference type="GO" id="GO:0032259">
    <property type="term" value="P:methylation"/>
    <property type="evidence" value="ECO:0007669"/>
    <property type="project" value="UniProtKB-KW"/>
</dbReference>
<dbReference type="RefSeq" id="WP_052735893.1">
    <property type="nucleotide sequence ID" value="NZ_CP011312.1"/>
</dbReference>
<keyword evidence="4" id="KW-0808">Transferase</keyword>
<protein>
    <submittedName>
        <fullName evidence="5">Signal peptidase</fullName>
    </submittedName>
    <submittedName>
        <fullName evidence="4">Type IV leader peptidase</fullName>
        <ecNumber evidence="4">2.1.1.-</ecNumber>
    </submittedName>
</protein>
<dbReference type="AlphaFoldDB" id="A0A0F6R0I4"/>